<evidence type="ECO:0000313" key="8">
    <source>
        <dbReference type="EMBL" id="PWA84951.1"/>
    </source>
</evidence>
<protein>
    <recommendedName>
        <fullName evidence="7">Protein arginine methyltransferase NDUFAF7</fullName>
        <ecNumber evidence="7">2.1.1.320</ecNumber>
    </recommendedName>
</protein>
<dbReference type="Pfam" id="PF02636">
    <property type="entry name" value="Methyltransf_28"/>
    <property type="match status" value="1"/>
</dbReference>
<dbReference type="EC" id="2.1.1.320" evidence="7"/>
<keyword evidence="3 7" id="KW-0489">Methyltransferase</keyword>
<evidence type="ECO:0000256" key="7">
    <source>
        <dbReference type="RuleBase" id="RU364114"/>
    </source>
</evidence>
<dbReference type="InterPro" id="IPR029063">
    <property type="entry name" value="SAM-dependent_MTases_sf"/>
</dbReference>
<dbReference type="EMBL" id="PKPP01001174">
    <property type="protein sequence ID" value="PWA84951.1"/>
    <property type="molecule type" value="Genomic_DNA"/>
</dbReference>
<evidence type="ECO:0000256" key="6">
    <source>
        <dbReference type="ARBA" id="ARBA00048612"/>
    </source>
</evidence>
<evidence type="ECO:0000313" key="9">
    <source>
        <dbReference type="Proteomes" id="UP000245207"/>
    </source>
</evidence>
<geneLocation type="mitochondrion" evidence="8"/>
<dbReference type="SUPFAM" id="SSF53335">
    <property type="entry name" value="S-adenosyl-L-methionine-dependent methyltransferases"/>
    <property type="match status" value="1"/>
</dbReference>
<name>A0A2U1PGR2_ARTAN</name>
<keyword evidence="9" id="KW-1185">Reference proteome</keyword>
<gene>
    <name evidence="8" type="ORF">CTI12_AA154210</name>
</gene>
<evidence type="ECO:0000256" key="1">
    <source>
        <dbReference type="ARBA" id="ARBA00004173"/>
    </source>
</evidence>
<evidence type="ECO:0000256" key="2">
    <source>
        <dbReference type="ARBA" id="ARBA00005891"/>
    </source>
</evidence>
<reference evidence="8 9" key="1">
    <citation type="journal article" date="2018" name="Mol. Plant">
        <title>The genome of Artemisia annua provides insight into the evolution of Asteraceae family and artemisinin biosynthesis.</title>
        <authorList>
            <person name="Shen Q."/>
            <person name="Zhang L."/>
            <person name="Liao Z."/>
            <person name="Wang S."/>
            <person name="Yan T."/>
            <person name="Shi P."/>
            <person name="Liu M."/>
            <person name="Fu X."/>
            <person name="Pan Q."/>
            <person name="Wang Y."/>
            <person name="Lv Z."/>
            <person name="Lu X."/>
            <person name="Zhang F."/>
            <person name="Jiang W."/>
            <person name="Ma Y."/>
            <person name="Chen M."/>
            <person name="Hao X."/>
            <person name="Li L."/>
            <person name="Tang Y."/>
            <person name="Lv G."/>
            <person name="Zhou Y."/>
            <person name="Sun X."/>
            <person name="Brodelius P.E."/>
            <person name="Rose J.K.C."/>
            <person name="Tang K."/>
        </authorList>
    </citation>
    <scope>NUCLEOTIDE SEQUENCE [LARGE SCALE GENOMIC DNA]</scope>
    <source>
        <strain evidence="9">cv. Huhao1</strain>
        <tissue evidence="8">Leaf</tissue>
    </source>
</reference>
<dbReference type="InterPro" id="IPR003788">
    <property type="entry name" value="NDUFAF7"/>
</dbReference>
<comment type="subcellular location">
    <subcellularLocation>
        <location evidence="1 7">Mitochondrion</location>
    </subcellularLocation>
</comment>
<dbReference type="InterPro" id="IPR038375">
    <property type="entry name" value="NDUFAF7_sf"/>
</dbReference>
<comment type="function">
    <text evidence="7">Arginine methyltransferase involved in the assembly or stability of mitochondrial NADH:ubiquinone oxidoreductase complex (complex I).</text>
</comment>
<sequence>MSKYSASIEVENVLMEMYSRKPWYAHGIAEAILRTSNLSFPLKIYEIGGGSRTCAKGIMLNAPARVYENMSYMLSHLYLLSSFVKKYSVDCSSVEISSSLAKKQLETVAEVGSHLSKFKVESRELVMLLIVVDGVLDNLPHDLIYSENQVSPCQEVWVDKQPDMCSNICLGILSPRYLCVPVSMLF</sequence>
<dbReference type="PANTHER" id="PTHR12049:SF5">
    <property type="entry name" value="PROTEIN ARGININE METHYLTRANSFERASE NDUFAF7 HOMOLOG, MITOCHONDRIAL"/>
    <property type="match status" value="1"/>
</dbReference>
<dbReference type="Proteomes" id="UP000245207">
    <property type="component" value="Unassembled WGS sequence"/>
</dbReference>
<evidence type="ECO:0000256" key="4">
    <source>
        <dbReference type="ARBA" id="ARBA00022679"/>
    </source>
</evidence>
<organism evidence="8 9">
    <name type="scientific">Artemisia annua</name>
    <name type="common">Sweet wormwood</name>
    <dbReference type="NCBI Taxonomy" id="35608"/>
    <lineage>
        <taxon>Eukaryota</taxon>
        <taxon>Viridiplantae</taxon>
        <taxon>Streptophyta</taxon>
        <taxon>Embryophyta</taxon>
        <taxon>Tracheophyta</taxon>
        <taxon>Spermatophyta</taxon>
        <taxon>Magnoliopsida</taxon>
        <taxon>eudicotyledons</taxon>
        <taxon>Gunneridae</taxon>
        <taxon>Pentapetalae</taxon>
        <taxon>asterids</taxon>
        <taxon>campanulids</taxon>
        <taxon>Asterales</taxon>
        <taxon>Asteraceae</taxon>
        <taxon>Asteroideae</taxon>
        <taxon>Anthemideae</taxon>
        <taxon>Artemisiinae</taxon>
        <taxon>Artemisia</taxon>
    </lineage>
</organism>
<evidence type="ECO:0000256" key="3">
    <source>
        <dbReference type="ARBA" id="ARBA00022603"/>
    </source>
</evidence>
<evidence type="ECO:0000256" key="5">
    <source>
        <dbReference type="ARBA" id="ARBA00023128"/>
    </source>
</evidence>
<dbReference type="AlphaFoldDB" id="A0A2U1PGR2"/>
<dbReference type="GO" id="GO:0032259">
    <property type="term" value="P:methylation"/>
    <property type="evidence" value="ECO:0007669"/>
    <property type="project" value="UniProtKB-KW"/>
</dbReference>
<keyword evidence="4 7" id="KW-0808">Transferase</keyword>
<dbReference type="STRING" id="35608.A0A2U1PGR2"/>
<dbReference type="GO" id="GO:0005739">
    <property type="term" value="C:mitochondrion"/>
    <property type="evidence" value="ECO:0007669"/>
    <property type="project" value="UniProtKB-SubCell"/>
</dbReference>
<dbReference type="GO" id="GO:0035243">
    <property type="term" value="F:protein-arginine omega-N symmetric methyltransferase activity"/>
    <property type="evidence" value="ECO:0007669"/>
    <property type="project" value="UniProtKB-EC"/>
</dbReference>
<comment type="caution">
    <text evidence="8">The sequence shown here is derived from an EMBL/GenBank/DDBJ whole genome shotgun (WGS) entry which is preliminary data.</text>
</comment>
<dbReference type="Gene3D" id="3.40.50.12710">
    <property type="match status" value="1"/>
</dbReference>
<comment type="similarity">
    <text evidence="2 7">Belongs to the NDUFAF7 family.</text>
</comment>
<dbReference type="PANTHER" id="PTHR12049">
    <property type="entry name" value="PROTEIN ARGININE METHYLTRANSFERASE NDUFAF7, MITOCHONDRIAL"/>
    <property type="match status" value="1"/>
</dbReference>
<keyword evidence="5 7" id="KW-0496">Mitochondrion</keyword>
<comment type="catalytic activity">
    <reaction evidence="6 7">
        <text>L-arginyl-[protein] + 2 S-adenosyl-L-methionine = N(omega),N(omega)'-dimethyl-L-arginyl-[protein] + 2 S-adenosyl-L-homocysteine + 2 H(+)</text>
        <dbReference type="Rhea" id="RHEA:48108"/>
        <dbReference type="Rhea" id="RHEA-COMP:10532"/>
        <dbReference type="Rhea" id="RHEA-COMP:11992"/>
        <dbReference type="ChEBI" id="CHEBI:15378"/>
        <dbReference type="ChEBI" id="CHEBI:29965"/>
        <dbReference type="ChEBI" id="CHEBI:57856"/>
        <dbReference type="ChEBI" id="CHEBI:59789"/>
        <dbReference type="ChEBI" id="CHEBI:88221"/>
        <dbReference type="EC" id="2.1.1.320"/>
    </reaction>
</comment>
<proteinExistence type="inferred from homology"/>
<dbReference type="OrthoDB" id="1699201at2759"/>
<accession>A0A2U1PGR2</accession>